<gene>
    <name evidence="4" type="ORF">INT45_008330</name>
</gene>
<feature type="region of interest" description="Disordered" evidence="2">
    <location>
        <begin position="552"/>
        <end position="584"/>
    </location>
</feature>
<dbReference type="InterPro" id="IPR000195">
    <property type="entry name" value="Rab-GAP-TBC_dom"/>
</dbReference>
<organism evidence="4 5">
    <name type="scientific">Circinella minor</name>
    <dbReference type="NCBI Taxonomy" id="1195481"/>
    <lineage>
        <taxon>Eukaryota</taxon>
        <taxon>Fungi</taxon>
        <taxon>Fungi incertae sedis</taxon>
        <taxon>Mucoromycota</taxon>
        <taxon>Mucoromycotina</taxon>
        <taxon>Mucoromycetes</taxon>
        <taxon>Mucorales</taxon>
        <taxon>Lichtheimiaceae</taxon>
        <taxon>Circinella</taxon>
    </lineage>
</organism>
<dbReference type="OrthoDB" id="295078at2759"/>
<name>A0A8H7RTT4_9FUNG</name>
<dbReference type="Gene3D" id="1.10.472.80">
    <property type="entry name" value="Ypt/Rab-GAP domain of gyp1p, domain 3"/>
    <property type="match status" value="1"/>
</dbReference>
<comment type="caution">
    <text evidence="4">The sequence shown here is derived from an EMBL/GenBank/DDBJ whole genome shotgun (WGS) entry which is preliminary data.</text>
</comment>
<dbReference type="GO" id="GO:0031267">
    <property type="term" value="F:small GTPase binding"/>
    <property type="evidence" value="ECO:0007669"/>
    <property type="project" value="TreeGrafter"/>
</dbReference>
<evidence type="ECO:0000313" key="4">
    <source>
        <dbReference type="EMBL" id="KAG2217679.1"/>
    </source>
</evidence>
<evidence type="ECO:0000256" key="2">
    <source>
        <dbReference type="SAM" id="MobiDB-lite"/>
    </source>
</evidence>
<feature type="compositionally biased region" description="Low complexity" evidence="2">
    <location>
        <begin position="1053"/>
        <end position="1067"/>
    </location>
</feature>
<dbReference type="GO" id="GO:0005096">
    <property type="term" value="F:GTPase activator activity"/>
    <property type="evidence" value="ECO:0007669"/>
    <property type="project" value="TreeGrafter"/>
</dbReference>
<dbReference type="SUPFAM" id="SSF47923">
    <property type="entry name" value="Ypt/Rab-GAP domain of gyp1p"/>
    <property type="match status" value="2"/>
</dbReference>
<proteinExistence type="predicted"/>
<feature type="region of interest" description="Disordered" evidence="2">
    <location>
        <begin position="139"/>
        <end position="165"/>
    </location>
</feature>
<keyword evidence="5" id="KW-1185">Reference proteome</keyword>
<feature type="compositionally biased region" description="Low complexity" evidence="2">
    <location>
        <begin position="734"/>
        <end position="757"/>
    </location>
</feature>
<evidence type="ECO:0000313" key="5">
    <source>
        <dbReference type="Proteomes" id="UP000646827"/>
    </source>
</evidence>
<feature type="region of interest" description="Disordered" evidence="2">
    <location>
        <begin position="22"/>
        <end position="41"/>
    </location>
</feature>
<dbReference type="PROSITE" id="PS50086">
    <property type="entry name" value="TBC_RABGAP"/>
    <property type="match status" value="1"/>
</dbReference>
<feature type="region of interest" description="Disordered" evidence="2">
    <location>
        <begin position="77"/>
        <end position="120"/>
    </location>
</feature>
<dbReference type="SMART" id="SM00164">
    <property type="entry name" value="TBC"/>
    <property type="match status" value="1"/>
</dbReference>
<reference evidence="4 5" key="1">
    <citation type="submission" date="2020-12" db="EMBL/GenBank/DDBJ databases">
        <title>Metabolic potential, ecology and presence of endohyphal bacteria is reflected in genomic diversity of Mucoromycotina.</title>
        <authorList>
            <person name="Muszewska A."/>
            <person name="Okrasinska A."/>
            <person name="Steczkiewicz K."/>
            <person name="Drgas O."/>
            <person name="Orlowska M."/>
            <person name="Perlinska-Lenart U."/>
            <person name="Aleksandrzak-Piekarczyk T."/>
            <person name="Szatraj K."/>
            <person name="Zielenkiewicz U."/>
            <person name="Pilsyk S."/>
            <person name="Malc E."/>
            <person name="Mieczkowski P."/>
            <person name="Kruszewska J.S."/>
            <person name="Biernat P."/>
            <person name="Pawlowska J."/>
        </authorList>
    </citation>
    <scope>NUCLEOTIDE SEQUENCE [LARGE SCALE GENOMIC DNA]</scope>
    <source>
        <strain evidence="4 5">CBS 142.35</strain>
    </source>
</reference>
<feature type="coiled-coil region" evidence="1">
    <location>
        <begin position="588"/>
        <end position="657"/>
    </location>
</feature>
<dbReference type="PANTHER" id="PTHR47219">
    <property type="entry name" value="RAB GTPASE-ACTIVATING PROTEIN 1-LIKE"/>
    <property type="match status" value="1"/>
</dbReference>
<feature type="region of interest" description="Disordered" evidence="2">
    <location>
        <begin position="1020"/>
        <end position="1069"/>
    </location>
</feature>
<accession>A0A8H7RTT4</accession>
<feature type="region of interest" description="Disordered" evidence="2">
    <location>
        <begin position="937"/>
        <end position="958"/>
    </location>
</feature>
<feature type="compositionally biased region" description="Polar residues" evidence="2">
    <location>
        <begin position="1043"/>
        <end position="1052"/>
    </location>
</feature>
<feature type="region of interest" description="Disordered" evidence="2">
    <location>
        <begin position="711"/>
        <end position="765"/>
    </location>
</feature>
<dbReference type="AlphaFoldDB" id="A0A8H7RTT4"/>
<dbReference type="PANTHER" id="PTHR47219:SF9">
    <property type="entry name" value="GTPASE ACTIVATING PROTEIN AND CENTROSOME-ASSOCIATED, ISOFORM B"/>
    <property type="match status" value="1"/>
</dbReference>
<dbReference type="InterPro" id="IPR050302">
    <property type="entry name" value="Rab_GAP_TBC_domain"/>
</dbReference>
<protein>
    <recommendedName>
        <fullName evidence="3">Rab-GAP TBC domain-containing protein</fullName>
    </recommendedName>
</protein>
<dbReference type="Gene3D" id="1.10.8.270">
    <property type="entry name" value="putative rabgap domain of human tbc1 domain family member 14 like domains"/>
    <property type="match status" value="1"/>
</dbReference>
<evidence type="ECO:0000256" key="1">
    <source>
        <dbReference type="SAM" id="Coils"/>
    </source>
</evidence>
<dbReference type="EMBL" id="JAEPRB010000280">
    <property type="protein sequence ID" value="KAG2217679.1"/>
    <property type="molecule type" value="Genomic_DNA"/>
</dbReference>
<feature type="domain" description="Rab-GAP TBC" evidence="3">
    <location>
        <begin position="260"/>
        <end position="439"/>
    </location>
</feature>
<feature type="coiled-coil region" evidence="1">
    <location>
        <begin position="498"/>
        <end position="525"/>
    </location>
</feature>
<evidence type="ECO:0000259" key="3">
    <source>
        <dbReference type="PROSITE" id="PS50086"/>
    </source>
</evidence>
<sequence length="1107" mass="125257">MSVELNYNNNTTTTSLREVLEDEEKKQQFHDNGNSNIDTNDKKMKLSPEVITRLHQLQDANRPVSIDEILKAANLSHLGVNQQQPKPSKSDDNRLLSTPLEQDDIVPTKSASMTLAERRRIPASTEKLRLYAQITQSSTLVSSSSSSSSSKPIQQEENNNNNNNSLLERYESENDELPPEDADLDLLAHLERQQNLLVADPKSACIDSSGLSSQINNILNNNNNDEQKEEDEFWKCISEDYNTVVPRIARLLISRLRLYGIVTSWRSIVWQAMAQSSDTHLASMYEKLVQGDMGISSYERVIDRDVARMTDHHYREAMARLLKAYSVYDAHVGYCQGLAMLARPLLMVMPEQQAFCTFVRLMETHEMRTLFMLNMEGLHLRLHQFQTLLVQQCPLLSQHLSEHSIHAPMYASQWFLTLFASSLPTAVTLRMYDLVFSQGAIPTMMRVAIAVMQKHQERLLNIGQFEQLMMYLTSGTLFDDANELVMIVLDTLTSTITMTKLDSIAENYQKENEQAKDRAQQLLNVRLNNKTNRRNKRESWFSWGSSSSLLNNSNEATASSREMTVSPPTSPLSPAPSNKSSLDNYRNVSSLHQQIEDLVTALSQLQKEHSQLNENVTAMKMHQIDYETERNKLTKRNTTLEKRLKKYKTKLANATAVTPLTNGLPPSAAATPKNRIEKLEKDNEFKSFVDSLRMSGDFGSLIAGALATDGSSDSDNNIIATSNKKTREVNNKNSSSTSTRSSVTASTSSYRHSNSSSQHDDSENDTVATAIEDLSPINDKDNNKERGEALHHVTSELVAIKLANFEMGQKYEQMCHKYHQLDKQWNASQHEQTELKQQVNDLQTTIETLQLEKEQILQEHEDISRENEELMEKNMAAKRTSAELQFEKMSMSKEMEKLEKRVQTLEKEKQEYFMPRGTFSEEVFAAHRILFETTKKEQEHHNQGLSRRHTLQIQTTKNNEEGFQSKYVESDLRCRELEKLLAEAKVKLAEYEASTMPLSPRASLQRSSIHMKRTSTASLSMLASRVTSPTSITDPSRRDSAESYASSVTSATSLGSASNNNNSNTNSHNKRSSMYARLWNSGGSVTPSVATVAANNTRNSVVVKQQI</sequence>
<dbReference type="Pfam" id="PF23436">
    <property type="entry name" value="RabGap-TBC_2"/>
    <property type="match status" value="1"/>
</dbReference>
<dbReference type="Proteomes" id="UP000646827">
    <property type="component" value="Unassembled WGS sequence"/>
</dbReference>
<keyword evidence="1" id="KW-0175">Coiled coil</keyword>
<dbReference type="InterPro" id="IPR035969">
    <property type="entry name" value="Rab-GAP_TBC_sf"/>
</dbReference>
<feature type="compositionally biased region" description="Polar residues" evidence="2">
    <location>
        <begin position="1020"/>
        <end position="1034"/>
    </location>
</feature>
<feature type="compositionally biased region" description="Polar residues" evidence="2">
    <location>
        <begin position="711"/>
        <end position="723"/>
    </location>
</feature>
<feature type="coiled-coil region" evidence="1">
    <location>
        <begin position="832"/>
        <end position="908"/>
    </location>
</feature>